<evidence type="ECO:0000313" key="1">
    <source>
        <dbReference type="EMBL" id="PWL51763.1"/>
    </source>
</evidence>
<dbReference type="EMBL" id="QAMZ01000053">
    <property type="protein sequence ID" value="PWL51763.1"/>
    <property type="molecule type" value="Genomic_DNA"/>
</dbReference>
<evidence type="ECO:0000313" key="2">
    <source>
        <dbReference type="Proteomes" id="UP000246114"/>
    </source>
</evidence>
<comment type="caution">
    <text evidence="1">The sequence shown here is derived from an EMBL/GenBank/DDBJ whole genome shotgun (WGS) entry which is preliminary data.</text>
</comment>
<protein>
    <submittedName>
        <fullName evidence="1">Uncharacterized protein</fullName>
    </submittedName>
</protein>
<sequence>MSDGLKIDTKGFDEVIKNLKEITPKLKRALYLDAQNISSKMEAWAKNNAVWTDQTSHARQFLRATVSWKNSDELMVSISHHVDYGVFLELCNEGKYAILEKSIAEFAPEFLKGWKEIAGGII</sequence>
<gene>
    <name evidence="1" type="ORF">DBY38_12520</name>
</gene>
<name>A0A316M5H8_9CLOT</name>
<reference evidence="1 2" key="1">
    <citation type="submission" date="2018-03" db="EMBL/GenBank/DDBJ databases">
        <title>The uncultured portion of the human microbiome is neutrally assembled.</title>
        <authorList>
            <person name="Jeraldo P."/>
            <person name="Boardman L."/>
            <person name="White B.A."/>
            <person name="Nelson H."/>
            <person name="Goldenfeld N."/>
            <person name="Chia N."/>
        </authorList>
    </citation>
    <scope>NUCLEOTIDE SEQUENCE [LARGE SCALE GENOMIC DNA]</scope>
    <source>
        <strain evidence="1">CIM:MAG 903</strain>
    </source>
</reference>
<dbReference type="Proteomes" id="UP000246114">
    <property type="component" value="Unassembled WGS sequence"/>
</dbReference>
<proteinExistence type="predicted"/>
<dbReference type="AlphaFoldDB" id="A0A316M5H8"/>
<accession>A0A316M5H8</accession>
<organism evidence="1 2">
    <name type="scientific">Clostridium cadaveris</name>
    <dbReference type="NCBI Taxonomy" id="1529"/>
    <lineage>
        <taxon>Bacteria</taxon>
        <taxon>Bacillati</taxon>
        <taxon>Bacillota</taxon>
        <taxon>Clostridia</taxon>
        <taxon>Eubacteriales</taxon>
        <taxon>Clostridiaceae</taxon>
        <taxon>Clostridium</taxon>
    </lineage>
</organism>